<organism evidence="1 2">
    <name type="scientific">Peribacillus simplex</name>
    <dbReference type="NCBI Taxonomy" id="1478"/>
    <lineage>
        <taxon>Bacteria</taxon>
        <taxon>Bacillati</taxon>
        <taxon>Bacillota</taxon>
        <taxon>Bacilli</taxon>
        <taxon>Bacillales</taxon>
        <taxon>Bacillaceae</taxon>
        <taxon>Peribacillus</taxon>
    </lineage>
</organism>
<accession>A0A9X8R8E8</accession>
<evidence type="ECO:0000313" key="2">
    <source>
        <dbReference type="Proteomes" id="UP000185829"/>
    </source>
</evidence>
<proteinExistence type="predicted"/>
<gene>
    <name evidence="1" type="ORF">SAMN05878482_102838</name>
</gene>
<dbReference type="AlphaFoldDB" id="A0A9X8R8E8"/>
<comment type="caution">
    <text evidence="1">The sequence shown here is derived from an EMBL/GenBank/DDBJ whole genome shotgun (WGS) entry which is preliminary data.</text>
</comment>
<sequence>MSTVEKLAKLAQSKKDQFYLLLTRGQNSS</sequence>
<dbReference type="EMBL" id="FTMX01000002">
    <property type="protein sequence ID" value="SIR04069.1"/>
    <property type="molecule type" value="Genomic_DNA"/>
</dbReference>
<reference evidence="1 2" key="1">
    <citation type="submission" date="2017-01" db="EMBL/GenBank/DDBJ databases">
        <authorList>
            <person name="Varghese N."/>
            <person name="Submissions S."/>
        </authorList>
    </citation>
    <scope>NUCLEOTIDE SEQUENCE [LARGE SCALE GENOMIC DNA]</scope>
    <source>
        <strain evidence="1 2">RUG2-6</strain>
    </source>
</reference>
<dbReference type="Proteomes" id="UP000185829">
    <property type="component" value="Unassembled WGS sequence"/>
</dbReference>
<evidence type="ECO:0000313" key="1">
    <source>
        <dbReference type="EMBL" id="SIR04069.1"/>
    </source>
</evidence>
<protein>
    <submittedName>
        <fullName evidence="1">Uncharacterized protein</fullName>
    </submittedName>
</protein>
<name>A0A9X8R8E8_9BACI</name>